<reference evidence="3" key="1">
    <citation type="submission" date="2022-08" db="UniProtKB">
        <authorList>
            <consortium name="EnsemblMetazoa"/>
        </authorList>
    </citation>
    <scope>IDENTIFICATION</scope>
    <source>
        <strain evidence="3">EBRO</strain>
    </source>
</reference>
<feature type="region of interest" description="Disordered" evidence="1">
    <location>
        <begin position="16"/>
        <end position="44"/>
    </location>
</feature>
<evidence type="ECO:0000313" key="3">
    <source>
        <dbReference type="EnsemblMetazoa" id="AATE019084-PA.1"/>
    </source>
</evidence>
<feature type="transmembrane region" description="Helical" evidence="2">
    <location>
        <begin position="298"/>
        <end position="322"/>
    </location>
</feature>
<accession>A0A182JJ87</accession>
<evidence type="ECO:0000256" key="1">
    <source>
        <dbReference type="SAM" id="MobiDB-lite"/>
    </source>
</evidence>
<protein>
    <submittedName>
        <fullName evidence="3">Uncharacterized protein</fullName>
    </submittedName>
</protein>
<dbReference type="AlphaFoldDB" id="A0A182JJ87"/>
<dbReference type="EnsemblMetazoa" id="AATE019084-RA">
    <property type="protein sequence ID" value="AATE019084-PA.1"/>
    <property type="gene ID" value="AATE019084"/>
</dbReference>
<feature type="compositionally biased region" description="Pro residues" evidence="1">
    <location>
        <begin position="16"/>
        <end position="43"/>
    </location>
</feature>
<name>A0A182JJ87_ANOAO</name>
<keyword evidence="2" id="KW-1133">Transmembrane helix</keyword>
<evidence type="ECO:0000256" key="2">
    <source>
        <dbReference type="SAM" id="Phobius"/>
    </source>
</evidence>
<sequence>MSEFFTSLILLATPLPPPPPTVPAPAPPPPLPPPLPPAPPPAPSGNSSSGLLRFCIVPISDLRFGSLGSFFCECGGTIGGGPSMVLLDEAPPCTGGGCFAPVELFVVSLRALATSPPPSPFAPAPWDCFAAAAAAAARGEKAAGGAAIAANPGLAPRNGLAATDEVAADSLATPAPARGIGLRKSAGSISATGTVSKSSMMYRQGELLAELYSGKRGVFSNHLLMSFSVCSVSSSSSSMLASPFGGCMAPGVDPAPGVVVVCFGAEGLGAAFVDCLALLLRPALFAPAVPVPSFPRRFAAAAALVCLAFALASAAAAAAAAARLRRSLMRSNLSLMSGVMERLASSSAAFDRPTSGYSWLISSSSDELSSKYFFRARSNAICKLLTISVYSANQMEKKKE</sequence>
<keyword evidence="2" id="KW-0812">Transmembrane</keyword>
<dbReference type="VEuPathDB" id="VectorBase:AATE019084"/>
<keyword evidence="2" id="KW-0472">Membrane</keyword>
<organism evidence="3">
    <name type="scientific">Anopheles atroparvus</name>
    <name type="common">European mosquito</name>
    <dbReference type="NCBI Taxonomy" id="41427"/>
    <lineage>
        <taxon>Eukaryota</taxon>
        <taxon>Metazoa</taxon>
        <taxon>Ecdysozoa</taxon>
        <taxon>Arthropoda</taxon>
        <taxon>Hexapoda</taxon>
        <taxon>Insecta</taxon>
        <taxon>Pterygota</taxon>
        <taxon>Neoptera</taxon>
        <taxon>Endopterygota</taxon>
        <taxon>Diptera</taxon>
        <taxon>Nematocera</taxon>
        <taxon>Culicoidea</taxon>
        <taxon>Culicidae</taxon>
        <taxon>Anophelinae</taxon>
        <taxon>Anopheles</taxon>
    </lineage>
</organism>
<proteinExistence type="predicted"/>